<accession>A0A3M7E7A7</accession>
<feature type="compositionally biased region" description="Acidic residues" evidence="5">
    <location>
        <begin position="416"/>
        <end position="429"/>
    </location>
</feature>
<protein>
    <recommendedName>
        <fullName evidence="2">DNA polymerase delta subunit 3</fullName>
    </recommendedName>
</protein>
<gene>
    <name evidence="6" type="ORF">D0863_04856</name>
</gene>
<dbReference type="OrthoDB" id="514823at2759"/>
<feature type="compositionally biased region" description="Polar residues" evidence="5">
    <location>
        <begin position="538"/>
        <end position="548"/>
    </location>
</feature>
<feature type="compositionally biased region" description="Basic and acidic residues" evidence="5">
    <location>
        <begin position="485"/>
        <end position="498"/>
    </location>
</feature>
<dbReference type="PANTHER" id="PTHR17598:SF13">
    <property type="entry name" value="DNA POLYMERASE DELTA SUBUNIT 3"/>
    <property type="match status" value="1"/>
</dbReference>
<evidence type="ECO:0000313" key="7">
    <source>
        <dbReference type="Proteomes" id="UP000269276"/>
    </source>
</evidence>
<evidence type="ECO:0000256" key="2">
    <source>
        <dbReference type="ARBA" id="ARBA00017589"/>
    </source>
</evidence>
<organism evidence="6 7">
    <name type="scientific">Hortaea werneckii</name>
    <name type="common">Black yeast</name>
    <name type="synonym">Cladosporium werneckii</name>
    <dbReference type="NCBI Taxonomy" id="91943"/>
    <lineage>
        <taxon>Eukaryota</taxon>
        <taxon>Fungi</taxon>
        <taxon>Dikarya</taxon>
        <taxon>Ascomycota</taxon>
        <taxon>Pezizomycotina</taxon>
        <taxon>Dothideomycetes</taxon>
        <taxon>Dothideomycetidae</taxon>
        <taxon>Mycosphaerellales</taxon>
        <taxon>Teratosphaeriaceae</taxon>
        <taxon>Hortaea</taxon>
    </lineage>
</organism>
<feature type="compositionally biased region" description="Low complexity" evidence="5">
    <location>
        <begin position="312"/>
        <end position="335"/>
    </location>
</feature>
<dbReference type="AlphaFoldDB" id="A0A3M7E7A7"/>
<evidence type="ECO:0000256" key="5">
    <source>
        <dbReference type="SAM" id="MobiDB-lite"/>
    </source>
</evidence>
<comment type="caution">
    <text evidence="6">The sequence shown here is derived from an EMBL/GenBank/DDBJ whole genome shotgun (WGS) entry which is preliminary data.</text>
</comment>
<dbReference type="InterPro" id="IPR041913">
    <property type="entry name" value="POLD3_sf"/>
</dbReference>
<name>A0A3M7E7A7_HORWE</name>
<dbReference type="GO" id="GO:0043625">
    <property type="term" value="C:delta DNA polymerase complex"/>
    <property type="evidence" value="ECO:0007669"/>
    <property type="project" value="InterPro"/>
</dbReference>
<feature type="region of interest" description="Disordered" evidence="5">
    <location>
        <begin position="1"/>
        <end position="31"/>
    </location>
</feature>
<reference evidence="6 7" key="1">
    <citation type="journal article" date="2018" name="BMC Genomics">
        <title>Genomic evidence for intraspecific hybridization in a clonal and extremely halotolerant yeast.</title>
        <authorList>
            <person name="Gostincar C."/>
            <person name="Stajich J.E."/>
            <person name="Zupancic J."/>
            <person name="Zalar P."/>
            <person name="Gunde-Cimerman N."/>
        </authorList>
    </citation>
    <scope>NUCLEOTIDE SEQUENCE [LARGE SCALE GENOMIC DNA]</scope>
    <source>
        <strain evidence="6 7">EXF-2682</strain>
    </source>
</reference>
<dbReference type="Proteomes" id="UP000269276">
    <property type="component" value="Unassembled WGS sequence"/>
</dbReference>
<dbReference type="InterPro" id="IPR019038">
    <property type="entry name" value="POLD3"/>
</dbReference>
<dbReference type="GO" id="GO:0003887">
    <property type="term" value="F:DNA-directed DNA polymerase activity"/>
    <property type="evidence" value="ECO:0007669"/>
    <property type="project" value="TreeGrafter"/>
</dbReference>
<feature type="compositionally biased region" description="Acidic residues" evidence="5">
    <location>
        <begin position="369"/>
        <end position="394"/>
    </location>
</feature>
<dbReference type="GO" id="GO:0006297">
    <property type="term" value="P:nucleotide-excision repair, DNA gap filling"/>
    <property type="evidence" value="ECO:0007669"/>
    <property type="project" value="TreeGrafter"/>
</dbReference>
<feature type="region of interest" description="Disordered" evidence="5">
    <location>
        <begin position="145"/>
        <end position="189"/>
    </location>
</feature>
<dbReference type="GO" id="GO:0006271">
    <property type="term" value="P:DNA strand elongation involved in DNA replication"/>
    <property type="evidence" value="ECO:0007669"/>
    <property type="project" value="TreeGrafter"/>
</dbReference>
<proteinExistence type="predicted"/>
<feature type="region of interest" description="Disordered" evidence="5">
    <location>
        <begin position="256"/>
        <end position="548"/>
    </location>
</feature>
<dbReference type="EMBL" id="QWIP01000133">
    <property type="protein sequence ID" value="RMY71914.1"/>
    <property type="molecule type" value="Genomic_DNA"/>
</dbReference>
<sequence length="548" mass="59622">MNQVVPAGGQDRWGSGLEASRPSEVAASPQSREVNLRVSSATCSERGQYSSKHAHRLNFYLPQTHTQGNFPTGSRGSRCGNMAQDYSEYLAVNVLNEQQLVSYRSLSRALKLHSNLAKQMLYEFHRKQNAKRPGSVHATYHITGTRLQQTSHQANGVHSQTDEEDTHMQSSPPLPGSSAPQPEETQEPVSIRSVVLAKEEHLEQAMATFETITGMHIYSLAAGALSDIQALTECNRKVVTTFASEDPLQAWKQYGTIQNSHVKRRTQRRQPPAPAPNTKSVETKTKPAPPTAKPTVPEKQTSKDSKADSQDSKPSSAKATPEPAAAAAKKPAQPKRQGSDIFKSFAKTQPPKPKKQDSQGSTSASPAPEPEDDVPMNEFSDEEPDADGGADGEAADGLAEVPAGKSRKDRQKELEAMMDEEDEVMEEAPDAGSEKGQETGDAEEHDAGALDQPPPKQEKEEPKEEVQVEGGRRRGRRRVMKKKTVKDEDGYLVTREEPGWESFSEDEPAPKKPKMASSAKPAATNGPAKKGAGAKTGQGNIMSFFSKK</sequence>
<dbReference type="PANTHER" id="PTHR17598">
    <property type="entry name" value="DNA POLYMERASE DELTA SUBUNIT 3"/>
    <property type="match status" value="1"/>
</dbReference>
<evidence type="ECO:0000256" key="1">
    <source>
        <dbReference type="ARBA" id="ARBA00004123"/>
    </source>
</evidence>
<evidence type="ECO:0000256" key="4">
    <source>
        <dbReference type="ARBA" id="ARBA00023242"/>
    </source>
</evidence>
<feature type="compositionally biased region" description="Basic residues" evidence="5">
    <location>
        <begin position="473"/>
        <end position="484"/>
    </location>
</feature>
<keyword evidence="4" id="KW-0539">Nucleus</keyword>
<evidence type="ECO:0000313" key="6">
    <source>
        <dbReference type="EMBL" id="RMY71914.1"/>
    </source>
</evidence>
<dbReference type="Gene3D" id="3.90.1030.20">
    <property type="entry name" value="DNA polymerase delta, p66 (Cdc27) subunit, wHTH domain"/>
    <property type="match status" value="1"/>
</dbReference>
<dbReference type="GO" id="GO:1904161">
    <property type="term" value="P:DNA synthesis involved in UV-damage excision repair"/>
    <property type="evidence" value="ECO:0007669"/>
    <property type="project" value="TreeGrafter"/>
</dbReference>
<feature type="compositionally biased region" description="Basic and acidic residues" evidence="5">
    <location>
        <begin position="456"/>
        <end position="472"/>
    </location>
</feature>
<comment type="subcellular location">
    <subcellularLocation>
        <location evidence="1">Nucleus</location>
    </subcellularLocation>
</comment>
<keyword evidence="3" id="KW-0235">DNA replication</keyword>
<dbReference type="VEuPathDB" id="FungiDB:BTJ68_11994"/>
<feature type="compositionally biased region" description="Low complexity" evidence="5">
    <location>
        <begin position="515"/>
        <end position="537"/>
    </location>
</feature>
<dbReference type="Pfam" id="PF09507">
    <property type="entry name" value="CDC27"/>
    <property type="match status" value="1"/>
</dbReference>
<evidence type="ECO:0000256" key="3">
    <source>
        <dbReference type="ARBA" id="ARBA00022705"/>
    </source>
</evidence>
<feature type="compositionally biased region" description="Basic and acidic residues" evidence="5">
    <location>
        <begin position="300"/>
        <end position="311"/>
    </location>
</feature>
<feature type="compositionally biased region" description="Polar residues" evidence="5">
    <location>
        <begin position="145"/>
        <end position="159"/>
    </location>
</feature>